<reference evidence="1 2" key="1">
    <citation type="submission" date="2017-07" db="EMBL/GenBank/DDBJ databases">
        <title>Genome sequence of Pseudomonas NEP1.</title>
        <authorList>
            <person name="Nascimento F.X."/>
        </authorList>
    </citation>
    <scope>NUCLEOTIDE SEQUENCE [LARGE SCALE GENOMIC DNA]</scope>
    <source>
        <strain evidence="1 2">NEP1</strain>
    </source>
</reference>
<organism evidence="1 2">
    <name type="scientific">Pseudomonas fluorescens</name>
    <dbReference type="NCBI Taxonomy" id="294"/>
    <lineage>
        <taxon>Bacteria</taxon>
        <taxon>Pseudomonadati</taxon>
        <taxon>Pseudomonadota</taxon>
        <taxon>Gammaproteobacteria</taxon>
        <taxon>Pseudomonadales</taxon>
        <taxon>Pseudomonadaceae</taxon>
        <taxon>Pseudomonas</taxon>
    </lineage>
</organism>
<accession>A0A345V4J0</accession>
<dbReference type="Proteomes" id="UP000254535">
    <property type="component" value="Chromosome"/>
</dbReference>
<evidence type="ECO:0000313" key="2">
    <source>
        <dbReference type="Proteomes" id="UP000254535"/>
    </source>
</evidence>
<dbReference type="AlphaFoldDB" id="A0A345V4J0"/>
<sequence length="70" mass="7402">MGVLAIGIPCVKRSRRRASGGTLQVSANIAGRRTALFGARASLSVDRGDGRHSTCLRYPCARLTQESSAI</sequence>
<protein>
    <submittedName>
        <fullName evidence="1">Uncharacterized protein</fullName>
    </submittedName>
</protein>
<dbReference type="EMBL" id="CP022313">
    <property type="protein sequence ID" value="AXJ07642.1"/>
    <property type="molecule type" value="Genomic_DNA"/>
</dbReference>
<proteinExistence type="predicted"/>
<gene>
    <name evidence="1" type="ORF">CFN16_26960</name>
</gene>
<name>A0A345V4J0_PSEFL</name>
<evidence type="ECO:0000313" key="1">
    <source>
        <dbReference type="EMBL" id="AXJ07642.1"/>
    </source>
</evidence>